<keyword evidence="2" id="KW-0472">Membrane</keyword>
<dbReference type="PANTHER" id="PTHR34700">
    <property type="entry name" value="POTASSIUM BINDING PROTEIN KBP"/>
    <property type="match status" value="1"/>
</dbReference>
<feature type="compositionally biased region" description="Basic and acidic residues" evidence="1">
    <location>
        <begin position="234"/>
        <end position="245"/>
    </location>
</feature>
<keyword evidence="2" id="KW-1133">Transmembrane helix</keyword>
<reference evidence="4 5" key="1">
    <citation type="submission" date="2015-02" db="EMBL/GenBank/DDBJ databases">
        <title>Genome Sequence of Jannaschia aquimarina DSM28248, a member of the Roseobacter clade.</title>
        <authorList>
            <person name="Voget S."/>
            <person name="Daniel R."/>
        </authorList>
    </citation>
    <scope>NUCLEOTIDE SEQUENCE [LARGE SCALE GENOMIC DNA]</scope>
    <source>
        <strain evidence="4 5">GSW-M26</strain>
    </source>
</reference>
<organism evidence="4 5">
    <name type="scientific">Jannaschia aquimarina</name>
    <dbReference type="NCBI Taxonomy" id="935700"/>
    <lineage>
        <taxon>Bacteria</taxon>
        <taxon>Pseudomonadati</taxon>
        <taxon>Pseudomonadota</taxon>
        <taxon>Alphaproteobacteria</taxon>
        <taxon>Rhodobacterales</taxon>
        <taxon>Roseobacteraceae</taxon>
        <taxon>Jannaschia</taxon>
    </lineage>
</organism>
<evidence type="ECO:0000313" key="4">
    <source>
        <dbReference type="EMBL" id="KIT15984.1"/>
    </source>
</evidence>
<dbReference type="PATRIC" id="fig|935700.4.peg.2319"/>
<feature type="compositionally biased region" description="Low complexity" evidence="1">
    <location>
        <begin position="51"/>
        <end position="69"/>
    </location>
</feature>
<keyword evidence="5" id="KW-1185">Reference proteome</keyword>
<gene>
    <name evidence="4" type="ORF">jaqu_22540</name>
</gene>
<dbReference type="CDD" id="cd00118">
    <property type="entry name" value="LysM"/>
    <property type="match status" value="1"/>
</dbReference>
<feature type="region of interest" description="Disordered" evidence="1">
    <location>
        <begin position="167"/>
        <end position="251"/>
    </location>
</feature>
<dbReference type="InterPro" id="IPR052196">
    <property type="entry name" value="Bact_Kbp"/>
</dbReference>
<feature type="region of interest" description="Disordered" evidence="1">
    <location>
        <begin position="29"/>
        <end position="69"/>
    </location>
</feature>
<dbReference type="AlphaFoldDB" id="A0A0D1EE62"/>
<dbReference type="SUPFAM" id="SSF54106">
    <property type="entry name" value="LysM domain"/>
    <property type="match status" value="1"/>
</dbReference>
<accession>A0A0D1EE62</accession>
<dbReference type="InterPro" id="IPR013783">
    <property type="entry name" value="Ig-like_fold"/>
</dbReference>
<dbReference type="Proteomes" id="UP000032232">
    <property type="component" value="Unassembled WGS sequence"/>
</dbReference>
<evidence type="ECO:0000256" key="1">
    <source>
        <dbReference type="SAM" id="MobiDB-lite"/>
    </source>
</evidence>
<dbReference type="Pfam" id="PF01476">
    <property type="entry name" value="LysM"/>
    <property type="match status" value="1"/>
</dbReference>
<dbReference type="STRING" id="935700.jaqu_22540"/>
<dbReference type="InterPro" id="IPR018392">
    <property type="entry name" value="LysM"/>
</dbReference>
<dbReference type="RefSeq" id="WP_043919048.1">
    <property type="nucleotide sequence ID" value="NZ_FZPF01000004.1"/>
</dbReference>
<evidence type="ECO:0000256" key="2">
    <source>
        <dbReference type="SAM" id="Phobius"/>
    </source>
</evidence>
<feature type="domain" description="LysM" evidence="3">
    <location>
        <begin position="396"/>
        <end position="445"/>
    </location>
</feature>
<dbReference type="Gene3D" id="3.10.350.10">
    <property type="entry name" value="LysM domain"/>
    <property type="match status" value="1"/>
</dbReference>
<dbReference type="Gene3D" id="2.60.40.10">
    <property type="entry name" value="Immunoglobulins"/>
    <property type="match status" value="1"/>
</dbReference>
<dbReference type="PROSITE" id="PS51782">
    <property type="entry name" value="LYSM"/>
    <property type="match status" value="1"/>
</dbReference>
<dbReference type="SMART" id="SM00257">
    <property type="entry name" value="LysM"/>
    <property type="match status" value="1"/>
</dbReference>
<proteinExistence type="predicted"/>
<evidence type="ECO:0000259" key="3">
    <source>
        <dbReference type="PROSITE" id="PS51782"/>
    </source>
</evidence>
<comment type="caution">
    <text evidence="4">The sequence shown here is derived from an EMBL/GenBank/DDBJ whole genome shotgun (WGS) entry which is preliminary data.</text>
</comment>
<dbReference type="PANTHER" id="PTHR34700:SF4">
    <property type="entry name" value="PHAGE-LIKE ELEMENT PBSX PROTEIN XKDP"/>
    <property type="match status" value="1"/>
</dbReference>
<sequence>MAARMGILAGIVVAGAIGFAVLYGLPERLTPQSTEGRDPPVQAAEPKRPAAPETAEQPAQEEASADPAPVLEIVRVEADGAAIVAGRADPSSEVRILLDGSEIIRAPADVDGNFVAFLTLPESTVPRIITAEVERGDGRTVRARDSVIVAPPAPREKDDRDVASAPLTAPRVAGPTAGAALSQPQGAEPMDAAVSEPPAETAGGDPVPDTTKPSALIETAAVDAPDRGQTIDARPVEAPEGRMTREAASVPPDEALAPVDSLQTASGTAPEAPRVFRAGADGVRVLSAIESEAPPKEVRIDAISYDDTGDVRVTGRAKPSARVQLYLDGEAIGETSTVDPSGLWDSALADVKQGVYTLRIDEIDEAGSVRSRVETPFERTAPEIVAAAANRGEGVSVVTVQPGFTLWAISEGYFGSGVNYVQIFEANRDLIRDPDLIYPGQVITLPTAGADR</sequence>
<protein>
    <submittedName>
        <fullName evidence="4">LysM domain/BON superfamily protein</fullName>
    </submittedName>
</protein>
<evidence type="ECO:0000313" key="5">
    <source>
        <dbReference type="Proteomes" id="UP000032232"/>
    </source>
</evidence>
<name>A0A0D1EE62_9RHOB</name>
<keyword evidence="2" id="KW-0812">Transmembrane</keyword>
<dbReference type="InterPro" id="IPR036779">
    <property type="entry name" value="LysM_dom_sf"/>
</dbReference>
<feature type="transmembrane region" description="Helical" evidence="2">
    <location>
        <begin position="7"/>
        <end position="25"/>
    </location>
</feature>
<dbReference type="EMBL" id="JYFE01000041">
    <property type="protein sequence ID" value="KIT15984.1"/>
    <property type="molecule type" value="Genomic_DNA"/>
</dbReference>